<comment type="caution">
    <text evidence="2">The sequence shown here is derived from an EMBL/GenBank/DDBJ whole genome shotgun (WGS) entry which is preliminary data.</text>
</comment>
<organism evidence="2">
    <name type="scientific">marine sediment metagenome</name>
    <dbReference type="NCBI Taxonomy" id="412755"/>
    <lineage>
        <taxon>unclassified sequences</taxon>
        <taxon>metagenomes</taxon>
        <taxon>ecological metagenomes</taxon>
    </lineage>
</organism>
<name>X1ULV4_9ZZZZ</name>
<dbReference type="GO" id="GO:0008270">
    <property type="term" value="F:zinc ion binding"/>
    <property type="evidence" value="ECO:0007669"/>
    <property type="project" value="InterPro"/>
</dbReference>
<dbReference type="Gene3D" id="1.10.30.50">
    <property type="match status" value="1"/>
</dbReference>
<dbReference type="GO" id="GO:0003676">
    <property type="term" value="F:nucleic acid binding"/>
    <property type="evidence" value="ECO:0007669"/>
    <property type="project" value="InterPro"/>
</dbReference>
<reference evidence="2" key="1">
    <citation type="journal article" date="2014" name="Front. Microbiol.">
        <title>High frequency of phylogenetically diverse reductive dehalogenase-homologous genes in deep subseafloor sedimentary metagenomes.</title>
        <authorList>
            <person name="Kawai M."/>
            <person name="Futagami T."/>
            <person name="Toyoda A."/>
            <person name="Takaki Y."/>
            <person name="Nishi S."/>
            <person name="Hori S."/>
            <person name="Arai W."/>
            <person name="Tsubouchi T."/>
            <person name="Morono Y."/>
            <person name="Uchiyama I."/>
            <person name="Ito T."/>
            <person name="Fujiyama A."/>
            <person name="Inagaki F."/>
            <person name="Takami H."/>
        </authorList>
    </citation>
    <scope>NUCLEOTIDE SEQUENCE</scope>
    <source>
        <strain evidence="2">Expedition CK06-06</strain>
    </source>
</reference>
<evidence type="ECO:0000259" key="1">
    <source>
        <dbReference type="SMART" id="SM00507"/>
    </source>
</evidence>
<proteinExistence type="predicted"/>
<sequence length="103" mass="12162">MTFSEKIKLEVREKAAFSCCRCHLTGVDVHHIIPEKEGGANDFENAAPLCQNCHDQFGDNPSKHKEIRQMRDWWYKIIEERYSKSDLKQLYEINLRLEHIQDG</sequence>
<accession>X1ULV4</accession>
<feature type="non-terminal residue" evidence="2">
    <location>
        <position position="103"/>
    </location>
</feature>
<dbReference type="InterPro" id="IPR036280">
    <property type="entry name" value="Multihaem_cyt_sf"/>
</dbReference>
<dbReference type="InterPro" id="IPR002711">
    <property type="entry name" value="HNH"/>
</dbReference>
<protein>
    <recommendedName>
        <fullName evidence="1">HNH nuclease domain-containing protein</fullName>
    </recommendedName>
</protein>
<dbReference type="GO" id="GO:0004519">
    <property type="term" value="F:endonuclease activity"/>
    <property type="evidence" value="ECO:0007669"/>
    <property type="project" value="InterPro"/>
</dbReference>
<dbReference type="InterPro" id="IPR003615">
    <property type="entry name" value="HNH_nuc"/>
</dbReference>
<dbReference type="SMART" id="SM00507">
    <property type="entry name" value="HNHc"/>
    <property type="match status" value="1"/>
</dbReference>
<dbReference type="Pfam" id="PF01844">
    <property type="entry name" value="HNH"/>
    <property type="match status" value="1"/>
</dbReference>
<evidence type="ECO:0000313" key="2">
    <source>
        <dbReference type="EMBL" id="GAJ04562.1"/>
    </source>
</evidence>
<feature type="domain" description="HNH nuclease" evidence="1">
    <location>
        <begin position="6"/>
        <end position="55"/>
    </location>
</feature>
<dbReference type="AlphaFoldDB" id="X1ULV4"/>
<dbReference type="EMBL" id="BARW01028989">
    <property type="protein sequence ID" value="GAJ04562.1"/>
    <property type="molecule type" value="Genomic_DNA"/>
</dbReference>
<dbReference type="SUPFAM" id="SSF48695">
    <property type="entry name" value="Multiheme cytochromes"/>
    <property type="match status" value="1"/>
</dbReference>
<gene>
    <name evidence="2" type="ORF">S12H4_46677</name>
</gene>
<dbReference type="CDD" id="cd00085">
    <property type="entry name" value="HNHc"/>
    <property type="match status" value="1"/>
</dbReference>